<feature type="domain" description="Thioredoxin-like fold" evidence="1">
    <location>
        <begin position="4"/>
        <end position="61"/>
    </location>
</feature>
<dbReference type="EMBL" id="QQZY01000001">
    <property type="protein sequence ID" value="RDI75744.1"/>
    <property type="molecule type" value="Genomic_DNA"/>
</dbReference>
<evidence type="ECO:0000259" key="1">
    <source>
        <dbReference type="Pfam" id="PF13192"/>
    </source>
</evidence>
<dbReference type="SUPFAM" id="SSF52833">
    <property type="entry name" value="Thioredoxin-like"/>
    <property type="match status" value="1"/>
</dbReference>
<name>A0A7M2Z1S2_9ACTN</name>
<evidence type="ECO:0000313" key="2">
    <source>
        <dbReference type="EMBL" id="RDI75744.1"/>
    </source>
</evidence>
<comment type="caution">
    <text evidence="2">The sequence shown here is derived from an EMBL/GenBank/DDBJ whole genome shotgun (WGS) entry which is preliminary data.</text>
</comment>
<reference evidence="2 3" key="1">
    <citation type="submission" date="2018-07" db="EMBL/GenBank/DDBJ databases">
        <title>High-quality-draft genome sequence of Gaiella occulta.</title>
        <authorList>
            <person name="Severino R."/>
            <person name="Froufe H.J.C."/>
            <person name="Rainey F.A."/>
            <person name="Barroso C."/>
            <person name="Albuquerque L."/>
            <person name="Lobo-Da-Cunha A."/>
            <person name="Da Costa M.S."/>
            <person name="Egas C."/>
        </authorList>
    </citation>
    <scope>NUCLEOTIDE SEQUENCE [LARGE SCALE GENOMIC DNA]</scope>
    <source>
        <strain evidence="2 3">F2-233</strain>
    </source>
</reference>
<dbReference type="InterPro" id="IPR036249">
    <property type="entry name" value="Thioredoxin-like_sf"/>
</dbReference>
<keyword evidence="3" id="KW-1185">Reference proteome</keyword>
<gene>
    <name evidence="2" type="ORF">Gocc_0163</name>
</gene>
<dbReference type="Gene3D" id="3.40.30.80">
    <property type="match status" value="1"/>
</dbReference>
<evidence type="ECO:0000313" key="3">
    <source>
        <dbReference type="Proteomes" id="UP000254134"/>
    </source>
</evidence>
<accession>A0A7M2Z1S2</accession>
<dbReference type="InterPro" id="IPR012336">
    <property type="entry name" value="Thioredoxin-like_fold"/>
</dbReference>
<dbReference type="Pfam" id="PF13192">
    <property type="entry name" value="Thioredoxin_3"/>
    <property type="match status" value="1"/>
</dbReference>
<proteinExistence type="predicted"/>
<dbReference type="PANTHER" id="PTHR37170">
    <property type="entry name" value="GLUTAREDOXIN-RELATED"/>
    <property type="match status" value="1"/>
</dbReference>
<reference evidence="3" key="2">
    <citation type="journal article" date="2019" name="MicrobiologyOpen">
        <title>High-quality draft genome sequence of Gaiella occulta isolated from a 150 meter deep mineral water borehole and comparison with the genome sequences of other deep-branching lineages of the phylum Actinobacteria.</title>
        <authorList>
            <person name="Severino R."/>
            <person name="Froufe H.J.C."/>
            <person name="Barroso C."/>
            <person name="Albuquerque L."/>
            <person name="Lobo-da-Cunha A."/>
            <person name="da Costa M.S."/>
            <person name="Egas C."/>
        </authorList>
    </citation>
    <scope>NUCLEOTIDE SEQUENCE [LARGE SCALE GENOMIC DNA]</scope>
    <source>
        <strain evidence="3">F2-233</strain>
    </source>
</reference>
<dbReference type="AlphaFoldDB" id="A0A7M2Z1S2"/>
<dbReference type="Proteomes" id="UP000254134">
    <property type="component" value="Unassembled WGS sequence"/>
</dbReference>
<dbReference type="PANTHER" id="PTHR37170:SF1">
    <property type="entry name" value="GLUTAREDOXIN-LIKE PROTEIN"/>
    <property type="match status" value="1"/>
</dbReference>
<sequence length="70" mass="7279">MLLAYRCALASPRVTAAAVEATEFAVDADRHGVVSVPTIVVDDRRAWVGSMPEAAFVERLLASAAAAPPA</sequence>
<organism evidence="2 3">
    <name type="scientific">Gaiella occulta</name>
    <dbReference type="NCBI Taxonomy" id="1002870"/>
    <lineage>
        <taxon>Bacteria</taxon>
        <taxon>Bacillati</taxon>
        <taxon>Actinomycetota</taxon>
        <taxon>Thermoleophilia</taxon>
        <taxon>Gaiellales</taxon>
        <taxon>Gaiellaceae</taxon>
        <taxon>Gaiella</taxon>
    </lineage>
</organism>
<protein>
    <submittedName>
        <fullName evidence="2">Thioredoxin domain-containing protein</fullName>
    </submittedName>
</protein>